<dbReference type="GO" id="GO:0004592">
    <property type="term" value="F:pantoate-beta-alanine ligase activity"/>
    <property type="evidence" value="ECO:0007669"/>
    <property type="project" value="UniProtKB-UniRule"/>
</dbReference>
<dbReference type="PANTHER" id="PTHR21299:SF1">
    <property type="entry name" value="PANTOATE--BETA-ALANINE LIGASE"/>
    <property type="match status" value="1"/>
</dbReference>
<dbReference type="AlphaFoldDB" id="A0A022L1S8"/>
<comment type="caution">
    <text evidence="8">Lacks conserved residue(s) required for the propagation of feature annotation.</text>
</comment>
<dbReference type="EC" id="6.3.2.1" evidence="8"/>
<comment type="subcellular location">
    <subcellularLocation>
        <location evidence="8">Cytoplasm</location>
    </subcellularLocation>
</comment>
<gene>
    <name evidence="8" type="primary">panC</name>
    <name evidence="9" type="ORF">D641_0105805</name>
</gene>
<sequence>MTTTGTDHGPAADRSTAVVRTKAELRAQRATMSGTVAVVMTMGSLHQGHLMLVARAREVADHVILTDFVNPLQFGPNEDFDAYPRDIEGDVALVDGMVDLVFAPATEEMHPTIPPMVSVTTNRTGTLYEGASRPGHFDGVATVVTKLLNLTTPHIAVFGRKDAQQLAIVQSLVTDLDLPVRIEAVDIQRESEGLALSSRNLFLSAEGRRHALGLSATIAAAREAAPSLSGVLDALAAAKAGTAEYSADTTALRFDYALALDPATLQPVTSSHRGETLVMLAGWVDGTRLLDAAVVETTAP</sequence>
<reference evidence="9 10" key="1">
    <citation type="journal article" date="2013" name="Genome Announc.">
        <title>Draft genome sequence of an Actinobacterium, Brachybacterium muris strain UCD-AY4.</title>
        <authorList>
            <person name="Lo J.R."/>
            <person name="Lang J.M."/>
            <person name="Darling A.E."/>
            <person name="Eisen J.A."/>
            <person name="Coil D.A."/>
        </authorList>
    </citation>
    <scope>NUCLEOTIDE SEQUENCE [LARGE SCALE GENOMIC DNA]</scope>
    <source>
        <strain evidence="9 10">UCD-AY4</strain>
    </source>
</reference>
<comment type="pathway">
    <text evidence="1 8">Cofactor biosynthesis; (R)-pantothenate biosynthesis; (R)-pantothenate from (R)-pantoate and beta-alanine: step 1/1.</text>
</comment>
<evidence type="ECO:0000313" key="10">
    <source>
        <dbReference type="Proteomes" id="UP000019754"/>
    </source>
</evidence>
<proteinExistence type="inferred from homology"/>
<evidence type="ECO:0000313" key="9">
    <source>
        <dbReference type="EMBL" id="EYT49871.1"/>
    </source>
</evidence>
<comment type="caution">
    <text evidence="9">The sequence shown here is derived from an EMBL/GenBank/DDBJ whole genome shotgun (WGS) entry which is preliminary data.</text>
</comment>
<feature type="binding site" evidence="8">
    <location>
        <begin position="159"/>
        <end position="162"/>
    </location>
    <ligand>
        <name>ATP</name>
        <dbReference type="ChEBI" id="CHEBI:30616"/>
    </ligand>
</feature>
<name>A0A022L1S8_9MICO</name>
<dbReference type="GO" id="GO:0015940">
    <property type="term" value="P:pantothenate biosynthetic process"/>
    <property type="evidence" value="ECO:0007669"/>
    <property type="project" value="UniProtKB-UniRule"/>
</dbReference>
<dbReference type="Proteomes" id="UP000019754">
    <property type="component" value="Unassembled WGS sequence"/>
</dbReference>
<comment type="similarity">
    <text evidence="2 8">Belongs to the pantothenate synthetase family.</text>
</comment>
<dbReference type="PANTHER" id="PTHR21299">
    <property type="entry name" value="CYTIDYLATE KINASE/PANTOATE-BETA-ALANINE LIGASE"/>
    <property type="match status" value="1"/>
</dbReference>
<comment type="function">
    <text evidence="8">Catalyzes the condensation of pantoate with beta-alanine in an ATP-dependent reaction via a pantoyl-adenylate intermediate.</text>
</comment>
<keyword evidence="6 8" id="KW-0067">ATP-binding</keyword>
<dbReference type="NCBIfam" id="TIGR00018">
    <property type="entry name" value="panC"/>
    <property type="match status" value="1"/>
</dbReference>
<protein>
    <recommendedName>
        <fullName evidence="8">Pantothenate synthetase</fullName>
        <shortName evidence="8">PS</shortName>
        <ecNumber evidence="8">6.3.2.1</ecNumber>
    </recommendedName>
    <alternativeName>
        <fullName evidence="8">Pantoate--beta-alanine ligase</fullName>
    </alternativeName>
    <alternativeName>
        <fullName evidence="8">Pantoate-activating enzyme</fullName>
    </alternativeName>
</protein>
<evidence type="ECO:0000256" key="2">
    <source>
        <dbReference type="ARBA" id="ARBA00009256"/>
    </source>
</evidence>
<evidence type="ECO:0000256" key="6">
    <source>
        <dbReference type="ARBA" id="ARBA00022840"/>
    </source>
</evidence>
<feature type="binding site" evidence="8">
    <location>
        <position position="73"/>
    </location>
    <ligand>
        <name>(R)-pantoate</name>
        <dbReference type="ChEBI" id="CHEBI:15980"/>
    </ligand>
</feature>
<comment type="miscellaneous">
    <text evidence="8">The reaction proceeds by a bi uni uni bi ping pong mechanism.</text>
</comment>
<keyword evidence="10" id="KW-1185">Reference proteome</keyword>
<evidence type="ECO:0000256" key="5">
    <source>
        <dbReference type="ARBA" id="ARBA00022741"/>
    </source>
</evidence>
<keyword evidence="4 8" id="KW-0566">Pantothenate biosynthesis</keyword>
<evidence type="ECO:0000256" key="3">
    <source>
        <dbReference type="ARBA" id="ARBA00022598"/>
    </source>
</evidence>
<feature type="binding site" evidence="8">
    <location>
        <position position="73"/>
    </location>
    <ligand>
        <name>beta-alanine</name>
        <dbReference type="ChEBI" id="CHEBI:57966"/>
    </ligand>
</feature>
<feature type="binding site" evidence="8">
    <location>
        <position position="165"/>
    </location>
    <ligand>
        <name>(R)-pantoate</name>
        <dbReference type="ChEBI" id="CHEBI:15980"/>
    </ligand>
</feature>
<organism evidence="9 10">
    <name type="scientific">Brachybacterium muris UCD-AY4</name>
    <dbReference type="NCBI Taxonomy" id="1249481"/>
    <lineage>
        <taxon>Bacteria</taxon>
        <taxon>Bacillati</taxon>
        <taxon>Actinomycetota</taxon>
        <taxon>Actinomycetes</taxon>
        <taxon>Micrococcales</taxon>
        <taxon>Dermabacteraceae</taxon>
        <taxon>Brachybacterium</taxon>
    </lineage>
</organism>
<dbReference type="Gene3D" id="3.40.50.620">
    <property type="entry name" value="HUPs"/>
    <property type="match status" value="1"/>
</dbReference>
<evidence type="ECO:0000256" key="1">
    <source>
        <dbReference type="ARBA" id="ARBA00004990"/>
    </source>
</evidence>
<dbReference type="HAMAP" id="MF_00158">
    <property type="entry name" value="PanC"/>
    <property type="match status" value="1"/>
</dbReference>
<dbReference type="RefSeq" id="WP_017822865.1">
    <property type="nucleotide sequence ID" value="NZ_AORC01000006.1"/>
</dbReference>
<dbReference type="InterPro" id="IPR042176">
    <property type="entry name" value="Pantoate_ligase_C"/>
</dbReference>
<feature type="active site" description="Proton donor" evidence="8">
    <location>
        <position position="49"/>
    </location>
</feature>
<comment type="catalytic activity">
    <reaction evidence="7 8">
        <text>(R)-pantoate + beta-alanine + ATP = (R)-pantothenate + AMP + diphosphate + H(+)</text>
        <dbReference type="Rhea" id="RHEA:10912"/>
        <dbReference type="ChEBI" id="CHEBI:15378"/>
        <dbReference type="ChEBI" id="CHEBI:15980"/>
        <dbReference type="ChEBI" id="CHEBI:29032"/>
        <dbReference type="ChEBI" id="CHEBI:30616"/>
        <dbReference type="ChEBI" id="CHEBI:33019"/>
        <dbReference type="ChEBI" id="CHEBI:57966"/>
        <dbReference type="ChEBI" id="CHEBI:456215"/>
        <dbReference type="EC" id="6.3.2.1"/>
    </reaction>
</comment>
<dbReference type="STRING" id="1249481.D641_0105805"/>
<dbReference type="GO" id="GO:0005829">
    <property type="term" value="C:cytosol"/>
    <property type="evidence" value="ECO:0007669"/>
    <property type="project" value="TreeGrafter"/>
</dbReference>
<dbReference type="GO" id="GO:0005524">
    <property type="term" value="F:ATP binding"/>
    <property type="evidence" value="ECO:0007669"/>
    <property type="project" value="UniProtKB-KW"/>
</dbReference>
<keyword evidence="5 8" id="KW-0547">Nucleotide-binding</keyword>
<dbReference type="InterPro" id="IPR003721">
    <property type="entry name" value="Pantoate_ligase"/>
</dbReference>
<dbReference type="Pfam" id="PF02569">
    <property type="entry name" value="Pantoate_ligase"/>
    <property type="match status" value="1"/>
</dbReference>
<feature type="binding site" evidence="8">
    <location>
        <begin position="196"/>
        <end position="199"/>
    </location>
    <ligand>
        <name>ATP</name>
        <dbReference type="ChEBI" id="CHEBI:30616"/>
    </ligand>
</feature>
<keyword evidence="8" id="KW-0963">Cytoplasm</keyword>
<dbReference type="HOGENOM" id="CLU_047148_0_0_11"/>
<dbReference type="Gene3D" id="3.30.1300.10">
    <property type="entry name" value="Pantoate-beta-alanine ligase, C-terminal domain"/>
    <property type="match status" value="1"/>
</dbReference>
<dbReference type="EMBL" id="AORC01000006">
    <property type="protein sequence ID" value="EYT49871.1"/>
    <property type="molecule type" value="Genomic_DNA"/>
</dbReference>
<keyword evidence="3 8" id="KW-0436">Ligase</keyword>
<evidence type="ECO:0000256" key="8">
    <source>
        <dbReference type="HAMAP-Rule" id="MF_00158"/>
    </source>
</evidence>
<accession>A0A022L1S8</accession>
<evidence type="ECO:0000256" key="7">
    <source>
        <dbReference type="ARBA" id="ARBA00048258"/>
    </source>
</evidence>
<dbReference type="UniPathway" id="UPA00028">
    <property type="reaction ID" value="UER00005"/>
</dbReference>
<dbReference type="OrthoDB" id="9773087at2"/>
<dbReference type="InterPro" id="IPR014729">
    <property type="entry name" value="Rossmann-like_a/b/a_fold"/>
</dbReference>
<comment type="subunit">
    <text evidence="8">Homodimer.</text>
</comment>
<evidence type="ECO:0000256" key="4">
    <source>
        <dbReference type="ARBA" id="ARBA00022655"/>
    </source>
</evidence>
<feature type="binding site" evidence="8">
    <location>
        <begin position="42"/>
        <end position="49"/>
    </location>
    <ligand>
        <name>ATP</name>
        <dbReference type="ChEBI" id="CHEBI:30616"/>
    </ligand>
</feature>
<dbReference type="SUPFAM" id="SSF52374">
    <property type="entry name" value="Nucleotidylyl transferase"/>
    <property type="match status" value="1"/>
</dbReference>